<evidence type="ECO:0000256" key="4">
    <source>
        <dbReference type="ARBA" id="ARBA00022692"/>
    </source>
</evidence>
<accession>A0ABS7Z633</accession>
<dbReference type="PROSITE" id="PS52016">
    <property type="entry name" value="TONB_DEPENDENT_REC_3"/>
    <property type="match status" value="1"/>
</dbReference>
<evidence type="ECO:0000256" key="2">
    <source>
        <dbReference type="ARBA" id="ARBA00022448"/>
    </source>
</evidence>
<comment type="subcellular location">
    <subcellularLocation>
        <location evidence="1 7">Cell outer membrane</location>
        <topology evidence="1 7">Multi-pass membrane protein</topology>
    </subcellularLocation>
</comment>
<proteinExistence type="inferred from homology"/>
<dbReference type="RefSeq" id="WP_225553597.1">
    <property type="nucleotide sequence ID" value="NZ_JADEYP010000019.1"/>
</dbReference>
<dbReference type="Gene3D" id="2.170.130.10">
    <property type="entry name" value="TonB-dependent receptor, plug domain"/>
    <property type="match status" value="1"/>
</dbReference>
<dbReference type="InterPro" id="IPR036942">
    <property type="entry name" value="Beta-barrel_TonB_sf"/>
</dbReference>
<keyword evidence="4 7" id="KW-0812">Transmembrane</keyword>
<reference evidence="9" key="1">
    <citation type="submission" date="2020-10" db="EMBL/GenBank/DDBJ databases">
        <authorList>
            <person name="Lu T."/>
            <person name="Wang Q."/>
            <person name="Han X."/>
        </authorList>
    </citation>
    <scope>NUCLEOTIDE SEQUENCE</scope>
    <source>
        <strain evidence="9">WQ 366</strain>
    </source>
</reference>
<dbReference type="Pfam" id="PF07715">
    <property type="entry name" value="Plug"/>
    <property type="match status" value="1"/>
</dbReference>
<dbReference type="InterPro" id="IPR012910">
    <property type="entry name" value="Plug_dom"/>
</dbReference>
<dbReference type="SUPFAM" id="SSF49464">
    <property type="entry name" value="Carboxypeptidase regulatory domain-like"/>
    <property type="match status" value="1"/>
</dbReference>
<dbReference type="InterPro" id="IPR008969">
    <property type="entry name" value="CarboxyPept-like_regulatory"/>
</dbReference>
<comment type="caution">
    <text evidence="9">The sequence shown here is derived from an EMBL/GenBank/DDBJ whole genome shotgun (WGS) entry which is preliminary data.</text>
</comment>
<dbReference type="Proteomes" id="UP001165302">
    <property type="component" value="Unassembled WGS sequence"/>
</dbReference>
<evidence type="ECO:0000256" key="6">
    <source>
        <dbReference type="ARBA" id="ARBA00023237"/>
    </source>
</evidence>
<organism evidence="9 10">
    <name type="scientific">Sphingobacterium bovistauri</name>
    <dbReference type="NCBI Taxonomy" id="2781959"/>
    <lineage>
        <taxon>Bacteria</taxon>
        <taxon>Pseudomonadati</taxon>
        <taxon>Bacteroidota</taxon>
        <taxon>Sphingobacteriia</taxon>
        <taxon>Sphingobacteriales</taxon>
        <taxon>Sphingobacteriaceae</taxon>
        <taxon>Sphingobacterium</taxon>
    </lineage>
</organism>
<protein>
    <submittedName>
        <fullName evidence="9">SusC/RagA family TonB-linked outer membrane protein</fullName>
    </submittedName>
</protein>
<evidence type="ECO:0000256" key="3">
    <source>
        <dbReference type="ARBA" id="ARBA00022452"/>
    </source>
</evidence>
<feature type="domain" description="TonB-dependent receptor plug" evidence="8">
    <location>
        <begin position="115"/>
        <end position="219"/>
    </location>
</feature>
<dbReference type="SUPFAM" id="SSF56935">
    <property type="entry name" value="Porins"/>
    <property type="match status" value="1"/>
</dbReference>
<dbReference type="InterPro" id="IPR037066">
    <property type="entry name" value="Plug_dom_sf"/>
</dbReference>
<evidence type="ECO:0000259" key="8">
    <source>
        <dbReference type="Pfam" id="PF07715"/>
    </source>
</evidence>
<dbReference type="InterPro" id="IPR023996">
    <property type="entry name" value="TonB-dep_OMP_SusC/RagA"/>
</dbReference>
<keyword evidence="5 7" id="KW-0472">Membrane</keyword>
<name>A0ABS7Z633_9SPHI</name>
<dbReference type="InterPro" id="IPR039426">
    <property type="entry name" value="TonB-dep_rcpt-like"/>
</dbReference>
<dbReference type="NCBIfam" id="TIGR04057">
    <property type="entry name" value="SusC_RagA_signa"/>
    <property type="match status" value="1"/>
</dbReference>
<evidence type="ECO:0000313" key="10">
    <source>
        <dbReference type="Proteomes" id="UP001165302"/>
    </source>
</evidence>
<evidence type="ECO:0000256" key="5">
    <source>
        <dbReference type="ARBA" id="ARBA00023136"/>
    </source>
</evidence>
<evidence type="ECO:0000313" key="9">
    <source>
        <dbReference type="EMBL" id="MCA5005656.1"/>
    </source>
</evidence>
<evidence type="ECO:0000256" key="7">
    <source>
        <dbReference type="PROSITE-ProRule" id="PRU01360"/>
    </source>
</evidence>
<dbReference type="NCBIfam" id="TIGR04056">
    <property type="entry name" value="OMP_RagA_SusC"/>
    <property type="match status" value="1"/>
</dbReference>
<sequence length="1062" mass="119906">MRYIITLFCTVIGFAVHAQIVLKGKVIDTRGNGIQGVSIMLNKSNQTEYYTDVNGSFEFRSNINNGELLFKHISYESKTIVYNNNNTSIIVLMNHKNQEIEEVNVVNTGYQTISKERSTGSYEVIGNSKLSQRISVNILDQLENTVPGLQFDRRDGNATINVRGLNSLSTPMHGPLIVVDNFPFDGSINMINPNDVASVTILKDAAAASIWGARAGNGVIVITTKKGQFNQPIKYDFSTNLMIRNRPNLKYIPRMSSIDFIDVETMLFKQGHYNSILTSTNLWNYITSPVVDLLHDHNLNIITDDELEKAISLIKNENHDYRDDLLRYQYRNGYQIQNSFSLSGGGTNTNYYFSIGHDKGFGEQIGNSDNRYTVRSQNSLKFSDKFNLSTQISYAFSKKKAQSGTIEISPGGGKSAMYPYAKLVDENGEYPAIPYQYNLREIQSLDSRLLDWTYNPIRDAAAVNLSNQMNHFQANLNLNWKVFKDIFQINGIYSYENQHTNQINIESMGAFSTRNLINRHSVVIGDILSYGVPLGDMHTTSLQNIASHRGRIQANYNQIFAKNRIDFLIGSEISDRLNNADSYRLYGVDPRTWVHASINTADRLPTYNNMFGTSIIPNIGGKNRNIRRFVSFYMNGSYSFDDKYVFSISARKDAANTFGVKANERWNPLWSAGLSWNIVNEDFIAKYQWIDDLKLKLTTGHGGNSGGLANTLPIIKTQNSVVSYSNLPYALITSLPNPRLKWEDVRMDNLGFEFSFLNRLLNGSFEIYKKKSVNLIANDPIDPSNGEFYITRNVAQLSGKGMDAKINSDFSIGNTKVNLRSGYSISTNKVEKFYGTIAATDSYTKEGGKSLTPMLGKSLYPVFSYNFQGLSSEGNPTGLLNGEISESYNLLIKDSLQNTIYHGTGLAPSYGYFNPEVKWNGFEIMMNIVFKAGAYFLKETINYNSLYNNWESHGDFNKRWKEKGDENLTTIPAMIYPANNIRDVFYAQSKANIRKSDLIRLNDIRIAYSFPLIKNNKVGIQLYFTINNVALLWTSNSDRIDPDYSGMPALRNYSLGTKISLK</sequence>
<keyword evidence="3 7" id="KW-1134">Transmembrane beta strand</keyword>
<keyword evidence="10" id="KW-1185">Reference proteome</keyword>
<dbReference type="Gene3D" id="2.40.170.20">
    <property type="entry name" value="TonB-dependent receptor, beta-barrel domain"/>
    <property type="match status" value="1"/>
</dbReference>
<evidence type="ECO:0000256" key="1">
    <source>
        <dbReference type="ARBA" id="ARBA00004571"/>
    </source>
</evidence>
<dbReference type="Pfam" id="PF13715">
    <property type="entry name" value="CarbopepD_reg_2"/>
    <property type="match status" value="1"/>
</dbReference>
<gene>
    <name evidence="9" type="ORF">IPZ78_10875</name>
</gene>
<keyword evidence="6 7" id="KW-0998">Cell outer membrane</keyword>
<keyword evidence="2 7" id="KW-0813">Transport</keyword>
<dbReference type="InterPro" id="IPR023997">
    <property type="entry name" value="TonB-dep_OMP_SusC/RagA_CS"/>
</dbReference>
<comment type="similarity">
    <text evidence="7">Belongs to the TonB-dependent receptor family.</text>
</comment>
<dbReference type="EMBL" id="JADEYP010000019">
    <property type="protein sequence ID" value="MCA5005656.1"/>
    <property type="molecule type" value="Genomic_DNA"/>
</dbReference>